<name>E6X012_NITSE</name>
<evidence type="ECO:0000313" key="3">
    <source>
        <dbReference type="Proteomes" id="UP000008633"/>
    </source>
</evidence>
<accession>E6X012</accession>
<dbReference type="KEGG" id="nsa:Nitsa_1487"/>
<dbReference type="RefSeq" id="WP_013554424.1">
    <property type="nucleotide sequence ID" value="NC_014935.1"/>
</dbReference>
<dbReference type="OrthoDB" id="5372449at2"/>
<dbReference type="Proteomes" id="UP000008633">
    <property type="component" value="Chromosome"/>
</dbReference>
<dbReference type="AlphaFoldDB" id="E6X012"/>
<evidence type="ECO:0000313" key="2">
    <source>
        <dbReference type="EMBL" id="ADV46735.1"/>
    </source>
</evidence>
<feature type="chain" id="PRO_5003212617" description="Nitric oxide-responding transcriptional regulator Dnr (Crp/Fnr family)" evidence="1">
    <location>
        <begin position="22"/>
        <end position="253"/>
    </location>
</feature>
<sequence length="253" mass="29342">MKKLLLICALLLGLLPNLLSASTRAEVNVLEATENIRYLSQHLTRNYLYLYANPKKVEIEEILRKDLDKLVENIRTISLTTNDEDTKNILEFLTYSKDQIEELLQKKPNKKDASLMLDYSETLLEGANSIAKAHAYKFSESEKMLMISKNMEFLAERSAKYYLALGIGLGTEINRRQMQEALGALEKDLKIIDQYSYPLELLKQREALGRFWEVSKSLYKRLDQLFVSNLLVLSTDQLETLSNHFVLYHRKNQ</sequence>
<proteinExistence type="predicted"/>
<dbReference type="HOGENOM" id="CLU_1045554_0_0_7"/>
<dbReference type="STRING" id="749222.Nitsa_1487"/>
<keyword evidence="3" id="KW-1185">Reference proteome</keyword>
<protein>
    <recommendedName>
        <fullName evidence="4">Nitric oxide-responding transcriptional regulator Dnr (Crp/Fnr family)</fullName>
    </recommendedName>
</protein>
<dbReference type="EMBL" id="CP002452">
    <property type="protein sequence ID" value="ADV46735.1"/>
    <property type="molecule type" value="Genomic_DNA"/>
</dbReference>
<keyword evidence="1" id="KW-0732">Signal</keyword>
<evidence type="ECO:0008006" key="4">
    <source>
        <dbReference type="Google" id="ProtNLM"/>
    </source>
</evidence>
<dbReference type="eggNOG" id="ENOG5031A4Q">
    <property type="taxonomic scope" value="Bacteria"/>
</dbReference>
<organism evidence="2 3">
    <name type="scientific">Nitratifractor salsuginis (strain DSM 16511 / JCM 12458 / E9I37-1)</name>
    <dbReference type="NCBI Taxonomy" id="749222"/>
    <lineage>
        <taxon>Bacteria</taxon>
        <taxon>Pseudomonadati</taxon>
        <taxon>Campylobacterota</taxon>
        <taxon>Epsilonproteobacteria</taxon>
        <taxon>Campylobacterales</taxon>
        <taxon>Sulfurovaceae</taxon>
        <taxon>Nitratifractor</taxon>
    </lineage>
</organism>
<feature type="signal peptide" evidence="1">
    <location>
        <begin position="1"/>
        <end position="21"/>
    </location>
</feature>
<gene>
    <name evidence="2" type="ordered locus">Nitsa_1487</name>
</gene>
<reference evidence="2 3" key="1">
    <citation type="journal article" date="2011" name="Stand. Genomic Sci.">
        <title>Complete genome sequence of Nitratifractor salsuginis type strain (E9I37-1).</title>
        <authorList>
            <person name="Anderson I."/>
            <person name="Sikorski J."/>
            <person name="Zeytun A."/>
            <person name="Nolan M."/>
            <person name="Lapidus A."/>
            <person name="Lucas S."/>
            <person name="Hammon N."/>
            <person name="Deshpande S."/>
            <person name="Cheng J.F."/>
            <person name="Tapia R."/>
            <person name="Han C."/>
            <person name="Goodwin L."/>
            <person name="Pitluck S."/>
            <person name="Liolios K."/>
            <person name="Pagani I."/>
            <person name="Ivanova N."/>
            <person name="Huntemann M."/>
            <person name="Mavromatis K."/>
            <person name="Ovchinikova G."/>
            <person name="Pati A."/>
            <person name="Chen A."/>
            <person name="Palaniappan K."/>
            <person name="Land M."/>
            <person name="Hauser L."/>
            <person name="Brambilla E.M."/>
            <person name="Ngatchou-Djao O.D."/>
            <person name="Rohde M."/>
            <person name="Tindall B.J."/>
            <person name="Goker M."/>
            <person name="Detter J.C."/>
            <person name="Woyke T."/>
            <person name="Bristow J."/>
            <person name="Eisen J.A."/>
            <person name="Markowitz V."/>
            <person name="Hugenholtz P."/>
            <person name="Klenk H.P."/>
            <person name="Kyrpides N.C."/>
        </authorList>
    </citation>
    <scope>NUCLEOTIDE SEQUENCE [LARGE SCALE GENOMIC DNA]</scope>
    <source>
        <strain evidence="3">DSM 16511 / JCM 12458 / E9I37-1</strain>
    </source>
</reference>
<evidence type="ECO:0000256" key="1">
    <source>
        <dbReference type="SAM" id="SignalP"/>
    </source>
</evidence>
<reference evidence="3" key="2">
    <citation type="submission" date="2011-01" db="EMBL/GenBank/DDBJ databases">
        <title>The complete genome of Nitratifractor salsuginis DSM 16511.</title>
        <authorList>
            <consortium name="US DOE Joint Genome Institute (JGI-PGF)"/>
            <person name="Lucas S."/>
            <person name="Copeland A."/>
            <person name="Lapidus A."/>
            <person name="Bruce D."/>
            <person name="Goodwin L."/>
            <person name="Pitluck S."/>
            <person name="Kyrpides N."/>
            <person name="Mavromatis K."/>
            <person name="Ivanova N."/>
            <person name="Mikhailova N."/>
            <person name="Zeytun A."/>
            <person name="Detter J.C."/>
            <person name="Tapia R."/>
            <person name="Han C."/>
            <person name="Land M."/>
            <person name="Hauser L."/>
            <person name="Markowitz V."/>
            <person name="Cheng J.-F."/>
            <person name="Hugenholtz P."/>
            <person name="Woyke T."/>
            <person name="Wu D."/>
            <person name="Tindall B."/>
            <person name="Schuetze A."/>
            <person name="Brambilla E."/>
            <person name="Klenk H.-P."/>
            <person name="Eisen J.A."/>
        </authorList>
    </citation>
    <scope>NUCLEOTIDE SEQUENCE [LARGE SCALE GENOMIC DNA]</scope>
    <source>
        <strain evidence="3">DSM 16511 / JCM 12458 / E9I37-1</strain>
    </source>
</reference>